<dbReference type="AlphaFoldDB" id="A0A6B3QTL5"/>
<proteinExistence type="predicted"/>
<feature type="domain" description="Condensation" evidence="2">
    <location>
        <begin position="10"/>
        <end position="455"/>
    </location>
</feature>
<dbReference type="Gene3D" id="3.40.50.12780">
    <property type="entry name" value="N-terminal domain of ligase-like"/>
    <property type="match status" value="1"/>
</dbReference>
<dbReference type="Pfam" id="PF00501">
    <property type="entry name" value="AMP-binding"/>
    <property type="match status" value="1"/>
</dbReference>
<dbReference type="InterPro" id="IPR042099">
    <property type="entry name" value="ANL_N_sf"/>
</dbReference>
<accession>A0A6B3QTL5</accession>
<dbReference type="SUPFAM" id="SSF52777">
    <property type="entry name" value="CoA-dependent acyltransferases"/>
    <property type="match status" value="2"/>
</dbReference>
<dbReference type="GO" id="GO:0005829">
    <property type="term" value="C:cytosol"/>
    <property type="evidence" value="ECO:0007669"/>
    <property type="project" value="TreeGrafter"/>
</dbReference>
<dbReference type="GO" id="GO:0043041">
    <property type="term" value="P:amino acid activation for nonribosomal peptide biosynthetic process"/>
    <property type="evidence" value="ECO:0007669"/>
    <property type="project" value="TreeGrafter"/>
</dbReference>
<dbReference type="GO" id="GO:0008610">
    <property type="term" value="P:lipid biosynthetic process"/>
    <property type="evidence" value="ECO:0007669"/>
    <property type="project" value="UniProtKB-ARBA"/>
</dbReference>
<dbReference type="RefSeq" id="WP_164460617.1">
    <property type="nucleotide sequence ID" value="NZ_JAAIFS010000008.1"/>
</dbReference>
<dbReference type="Pfam" id="PF00668">
    <property type="entry name" value="Condensation"/>
    <property type="match status" value="1"/>
</dbReference>
<dbReference type="EMBL" id="JAAIFS010000008">
    <property type="protein sequence ID" value="NEV91342.1"/>
    <property type="molecule type" value="Genomic_DNA"/>
</dbReference>
<dbReference type="SUPFAM" id="SSF56801">
    <property type="entry name" value="Acetyl-CoA synthetase-like"/>
    <property type="match status" value="1"/>
</dbReference>
<dbReference type="Gene3D" id="3.30.559.10">
    <property type="entry name" value="Chloramphenicol acetyltransferase-like domain"/>
    <property type="match status" value="1"/>
</dbReference>
<evidence type="ECO:0000259" key="2">
    <source>
        <dbReference type="Pfam" id="PF00668"/>
    </source>
</evidence>
<dbReference type="InterPro" id="IPR001242">
    <property type="entry name" value="Condensation_dom"/>
</dbReference>
<reference evidence="3" key="1">
    <citation type="journal article" date="2020" name="Microorganisms">
        <title>Isolation, Genomic and Metabolomic Characterization of Streptomyces tendae VITAKN with Quorum Sensing Inhibitory Activity from Southern India.</title>
        <authorList>
            <person name="Ishaque N.M."/>
            <person name="Burgsdorf I."/>
            <person name="Limlingan Malit J.J."/>
            <person name="Saha S."/>
            <person name="Teta R."/>
            <person name="Ewe D."/>
            <person name="Kannabiran K."/>
            <person name="Hrouzek P."/>
            <person name="Steindler L."/>
            <person name="Costantino V."/>
            <person name="Saurav K."/>
        </authorList>
    </citation>
    <scope>NUCLEOTIDE SEQUENCE</scope>
    <source>
        <strain evidence="3">VITAKN</strain>
    </source>
</reference>
<dbReference type="PANTHER" id="PTHR45527:SF1">
    <property type="entry name" value="FATTY ACID SYNTHASE"/>
    <property type="match status" value="1"/>
</dbReference>
<dbReference type="Gene3D" id="3.30.559.30">
    <property type="entry name" value="Nonribosomal peptide synthetase, condensation domain"/>
    <property type="match status" value="1"/>
</dbReference>
<organism evidence="3">
    <name type="scientific">Streptomyces tendae</name>
    <dbReference type="NCBI Taxonomy" id="1932"/>
    <lineage>
        <taxon>Bacteria</taxon>
        <taxon>Bacillati</taxon>
        <taxon>Actinomycetota</taxon>
        <taxon>Actinomycetes</taxon>
        <taxon>Kitasatosporales</taxon>
        <taxon>Streptomycetaceae</taxon>
        <taxon>Streptomyces</taxon>
    </lineage>
</organism>
<evidence type="ECO:0000259" key="1">
    <source>
        <dbReference type="Pfam" id="PF00501"/>
    </source>
</evidence>
<feature type="non-terminal residue" evidence="3">
    <location>
        <position position="765"/>
    </location>
</feature>
<protein>
    <submittedName>
        <fullName evidence="3">AMP-binding protein</fullName>
    </submittedName>
</protein>
<dbReference type="GO" id="GO:0009239">
    <property type="term" value="P:enterobactin biosynthetic process"/>
    <property type="evidence" value="ECO:0007669"/>
    <property type="project" value="TreeGrafter"/>
</dbReference>
<dbReference type="GO" id="GO:0031177">
    <property type="term" value="F:phosphopantetheine binding"/>
    <property type="evidence" value="ECO:0007669"/>
    <property type="project" value="TreeGrafter"/>
</dbReference>
<dbReference type="InterPro" id="IPR023213">
    <property type="entry name" value="CAT-like_dom_sf"/>
</dbReference>
<gene>
    <name evidence="3" type="ORF">GUR47_32405</name>
</gene>
<dbReference type="PROSITE" id="PS00455">
    <property type="entry name" value="AMP_BINDING"/>
    <property type="match status" value="1"/>
</dbReference>
<dbReference type="InterPro" id="IPR000873">
    <property type="entry name" value="AMP-dep_synth/lig_dom"/>
</dbReference>
<name>A0A6B3QTL5_STRTE</name>
<dbReference type="GO" id="GO:0047527">
    <property type="term" value="F:2,3-dihydroxybenzoate-serine ligase activity"/>
    <property type="evidence" value="ECO:0007669"/>
    <property type="project" value="TreeGrafter"/>
</dbReference>
<feature type="domain" description="AMP-dependent synthetase/ligase" evidence="1">
    <location>
        <begin position="474"/>
        <end position="764"/>
    </location>
</feature>
<dbReference type="GO" id="GO:0009366">
    <property type="term" value="C:enterobactin synthetase complex"/>
    <property type="evidence" value="ECO:0007669"/>
    <property type="project" value="TreeGrafter"/>
</dbReference>
<evidence type="ECO:0000313" key="3">
    <source>
        <dbReference type="EMBL" id="NEV91342.1"/>
    </source>
</evidence>
<dbReference type="InterPro" id="IPR020845">
    <property type="entry name" value="AMP-binding_CS"/>
</dbReference>
<dbReference type="PANTHER" id="PTHR45527">
    <property type="entry name" value="NONRIBOSOMAL PEPTIDE SYNTHETASE"/>
    <property type="match status" value="1"/>
</dbReference>
<sequence>MSEARLLRRPVSAAQSGIWVAQHLHADSPLYNCGGYYEIAGPVDAEILAEAVRRGVQETEALRSRFAQEERDTDSGPEVTLHQLVEPAEPHPLRFVDLRAASDPEAAAHRWMNARMARPFDLTRGPVSEQALLTLADDLHWYFHGYHHAVLDGFGQSVYATRVAALYSALLAGEEPSPTGFATLDRVVADEAAYAGSRRHTRDRAHWREVFTDLPEPVSLAGRASGSTHSLRRHVRTLPTPLTERLPGAAARLGVQWPALALAATAAFFHRMTGGTDFTFSIPLAGRSGRTSLTTPSAMVNVLPLRVRLTSDIRFTELAAQVSRSLADVVRHQRFRGEELIHELGLSGAGQARLGPTVNIMAFAGEPLFGTTPAVTHPLSTGPVNDLKINFYGTADSRTGIRVELDGHHELYGADELAAHCDRLVRVLEWVADSDDESRVSEVEVLEEAEREQILSGWQGASRPVRGVSLPELFTEQTERTPDAVAVECGDRALTYSELDAWSARTAGWLQGQGVGRGTFVAVKLPRSVELVVALLAVTKAGAAYVPVDPEYPQERVAHILSDATPALVIDDTAMLEQRTDKPFDGVRIDPHDPVYVIYTSGSTGRPKGVVVEHASVGAYLERAREVYPDASGTALLHSSVAFDLTVTALYTPLVSGGRVVLTDLDEHAATTGQPTFMKVTPSHLGLLEALPEEVSPSGTLITGGEALVGEALASWRSTHPDVKVINAYGPTEATVNCTDFHIQPGEPVPSGPVPIGRPFWNTRA</sequence>
<comment type="caution">
    <text evidence="3">The sequence shown here is derived from an EMBL/GenBank/DDBJ whole genome shotgun (WGS) entry which is preliminary data.</text>
</comment>